<keyword evidence="1" id="KW-0812">Transmembrane</keyword>
<gene>
    <name evidence="2" type="ORF">A3C93_02215</name>
</gene>
<keyword evidence="1" id="KW-1133">Transmembrane helix</keyword>
<evidence type="ECO:0000313" key="2">
    <source>
        <dbReference type="EMBL" id="OGZ11728.1"/>
    </source>
</evidence>
<dbReference type="Proteomes" id="UP000178636">
    <property type="component" value="Unassembled WGS sequence"/>
</dbReference>
<protein>
    <submittedName>
        <fullName evidence="2">Uncharacterized protein</fullName>
    </submittedName>
</protein>
<reference evidence="2 3" key="1">
    <citation type="journal article" date="2016" name="Nat. Commun.">
        <title>Thousands of microbial genomes shed light on interconnected biogeochemical processes in an aquifer system.</title>
        <authorList>
            <person name="Anantharaman K."/>
            <person name="Brown C.T."/>
            <person name="Hug L.A."/>
            <person name="Sharon I."/>
            <person name="Castelle C.J."/>
            <person name="Probst A.J."/>
            <person name="Thomas B.C."/>
            <person name="Singh A."/>
            <person name="Wilkins M.J."/>
            <person name="Karaoz U."/>
            <person name="Brodie E.L."/>
            <person name="Williams K.H."/>
            <person name="Hubbard S.S."/>
            <person name="Banfield J.F."/>
        </authorList>
    </citation>
    <scope>NUCLEOTIDE SEQUENCE [LARGE SCALE GENOMIC DNA]</scope>
</reference>
<feature type="transmembrane region" description="Helical" evidence="1">
    <location>
        <begin position="5"/>
        <end position="22"/>
    </location>
</feature>
<feature type="transmembrane region" description="Helical" evidence="1">
    <location>
        <begin position="28"/>
        <end position="46"/>
    </location>
</feature>
<evidence type="ECO:0000313" key="3">
    <source>
        <dbReference type="Proteomes" id="UP000178636"/>
    </source>
</evidence>
<evidence type="ECO:0000256" key="1">
    <source>
        <dbReference type="SAM" id="Phobius"/>
    </source>
</evidence>
<feature type="transmembrane region" description="Helical" evidence="1">
    <location>
        <begin position="74"/>
        <end position="94"/>
    </location>
</feature>
<accession>A0A1G2DG09</accession>
<sequence>MFYQISNWVIGIISLFLLVGIYNERRGGFLLGSWSALAVMFIPNIVKSKCIFAALIPLYVGLGFGLYQHEWPPILYGLGWCVPFTGAWSMVLGLNAKW</sequence>
<name>A0A1G2DG09_9BACT</name>
<dbReference type="AlphaFoldDB" id="A0A1G2DG09"/>
<organism evidence="2 3">
    <name type="scientific">Candidatus Lloydbacteria bacterium RIFCSPHIGHO2_02_FULL_54_17</name>
    <dbReference type="NCBI Taxonomy" id="1798664"/>
    <lineage>
        <taxon>Bacteria</taxon>
        <taxon>Candidatus Lloydiibacteriota</taxon>
    </lineage>
</organism>
<proteinExistence type="predicted"/>
<comment type="caution">
    <text evidence="2">The sequence shown here is derived from an EMBL/GenBank/DDBJ whole genome shotgun (WGS) entry which is preliminary data.</text>
</comment>
<dbReference type="EMBL" id="MHLO01000029">
    <property type="protein sequence ID" value="OGZ11728.1"/>
    <property type="molecule type" value="Genomic_DNA"/>
</dbReference>
<keyword evidence="1" id="KW-0472">Membrane</keyword>
<feature type="transmembrane region" description="Helical" evidence="1">
    <location>
        <begin position="51"/>
        <end position="68"/>
    </location>
</feature>